<dbReference type="InterPro" id="IPR057425">
    <property type="entry name" value="DUF2921_N"/>
</dbReference>
<feature type="domain" description="DUF2921" evidence="13">
    <location>
        <begin position="282"/>
        <end position="389"/>
    </location>
</feature>
<dbReference type="OrthoDB" id="756308at2759"/>
<evidence type="ECO:0000256" key="9">
    <source>
        <dbReference type="ARBA" id="ARBA00023136"/>
    </source>
</evidence>
<dbReference type="Gramene" id="TraesPARA_EIv1.0_2443020.1">
    <property type="protein sequence ID" value="TraesPARA_EIv1.0_2443020.1.CDS1"/>
    <property type="gene ID" value="TraesPARA_EIv1.0_2443020"/>
</dbReference>
<dbReference type="Proteomes" id="UP000019116">
    <property type="component" value="Chromosome 7B"/>
</dbReference>
<evidence type="ECO:0000256" key="3">
    <source>
        <dbReference type="ARBA" id="ARBA00004906"/>
    </source>
</evidence>
<feature type="transmembrane region" description="Helical" evidence="10">
    <location>
        <begin position="622"/>
        <end position="642"/>
    </location>
</feature>
<dbReference type="Gramene" id="TraesLAC7B03G04127600.1">
    <property type="protein sequence ID" value="TraesLAC7B03G04127600.1.CDS1"/>
    <property type="gene ID" value="TraesLAC7B03G04127600"/>
</dbReference>
<evidence type="ECO:0000256" key="1">
    <source>
        <dbReference type="ARBA" id="ARBA00000900"/>
    </source>
</evidence>
<dbReference type="KEGG" id="taes:123162783"/>
<dbReference type="Gramene" id="TraesCS7B03G0774600.1">
    <property type="protein sequence ID" value="TraesCS7B03G0774600.1.CDS1"/>
    <property type="gene ID" value="TraesCS7B03G0774600"/>
</dbReference>
<keyword evidence="8 10" id="KW-1133">Transmembrane helix</keyword>
<dbReference type="InterPro" id="IPR021319">
    <property type="entry name" value="DUF2921"/>
</dbReference>
<feature type="signal peptide" evidence="11">
    <location>
        <begin position="1"/>
        <end position="30"/>
    </location>
</feature>
<evidence type="ECO:0000256" key="2">
    <source>
        <dbReference type="ARBA" id="ARBA00004127"/>
    </source>
</evidence>
<evidence type="ECO:0000256" key="4">
    <source>
        <dbReference type="ARBA" id="ARBA00012483"/>
    </source>
</evidence>
<dbReference type="PANTHER" id="PTHR33389:SF7">
    <property type="entry name" value="OS01G0678000 PROTEIN"/>
    <property type="match status" value="1"/>
</dbReference>
<proteinExistence type="predicted"/>
<feature type="domain" description="DUF2921" evidence="13">
    <location>
        <begin position="52"/>
        <end position="214"/>
    </location>
</feature>
<feature type="transmembrane region" description="Helical" evidence="10">
    <location>
        <begin position="697"/>
        <end position="718"/>
    </location>
</feature>
<dbReference type="GO" id="GO:0012505">
    <property type="term" value="C:endomembrane system"/>
    <property type="evidence" value="ECO:0007669"/>
    <property type="project" value="UniProtKB-SubCell"/>
</dbReference>
<reference evidence="14" key="2">
    <citation type="submission" date="2018-10" db="UniProtKB">
        <authorList>
            <consortium name="EnsemblPlants"/>
        </authorList>
    </citation>
    <scope>IDENTIFICATION</scope>
</reference>
<feature type="domain" description="DUF2921" evidence="13">
    <location>
        <begin position="427"/>
        <end position="597"/>
    </location>
</feature>
<keyword evidence="6 10" id="KW-0812">Transmembrane</keyword>
<dbReference type="PANTHER" id="PTHR33389">
    <property type="entry name" value="FAMILY PROTEIN, PUTATIVE (DUF2921)-RELATED"/>
    <property type="match status" value="1"/>
</dbReference>
<reference evidence="14" key="1">
    <citation type="submission" date="2018-08" db="EMBL/GenBank/DDBJ databases">
        <authorList>
            <person name="Rossello M."/>
        </authorList>
    </citation>
    <scope>NUCLEOTIDE SEQUENCE [LARGE SCALE GENOMIC DNA]</scope>
    <source>
        <strain evidence="14">cv. Chinese Spring</strain>
    </source>
</reference>
<dbReference type="Gramene" id="TraesNOR7B03G04228250.1">
    <property type="protein sequence ID" value="TraesNOR7B03G04228250.1.CDS1"/>
    <property type="gene ID" value="TraesNOR7B03G04228250"/>
</dbReference>
<feature type="chain" id="PRO_5043180608" description="RING-type E3 ubiquitin transferase" evidence="11">
    <location>
        <begin position="31"/>
        <end position="905"/>
    </location>
</feature>
<dbReference type="Gramene" id="TraesCLE_scaffold_020960_01G000300.1">
    <property type="protein sequence ID" value="TraesCLE_scaffold_020960_01G000300.1"/>
    <property type="gene ID" value="TraesCLE_scaffold_020960_01G000300"/>
</dbReference>
<gene>
    <name evidence="14" type="primary">LOC123162783</name>
</gene>
<accession>A0A3B6SJ21</accession>
<dbReference type="OMA" id="RSKYEYT"/>
<feature type="transmembrane region" description="Helical" evidence="10">
    <location>
        <begin position="654"/>
        <end position="677"/>
    </location>
</feature>
<dbReference type="Gramene" id="TraesSYM7B03G04231780.1">
    <property type="protein sequence ID" value="TraesSYM7B03G04231780.1.CDS1"/>
    <property type="gene ID" value="TraesSYM7B03G04231780"/>
</dbReference>
<evidence type="ECO:0000256" key="8">
    <source>
        <dbReference type="ARBA" id="ARBA00022989"/>
    </source>
</evidence>
<evidence type="ECO:0000313" key="15">
    <source>
        <dbReference type="Proteomes" id="UP000019116"/>
    </source>
</evidence>
<evidence type="ECO:0000259" key="12">
    <source>
        <dbReference type="Pfam" id="PF11145"/>
    </source>
</evidence>
<dbReference type="PaxDb" id="4565-Traes_7BL_2579FB5A0.1"/>
<name>A0A3B6SJ21_WHEAT</name>
<evidence type="ECO:0000256" key="10">
    <source>
        <dbReference type="SAM" id="Phobius"/>
    </source>
</evidence>
<dbReference type="Gramene" id="TraesLDM7B03G04185500.1">
    <property type="protein sequence ID" value="TraesLDM7B03G04185500.1.CDS1"/>
    <property type="gene ID" value="TraesLDM7B03G04185500"/>
</dbReference>
<comment type="catalytic activity">
    <reaction evidence="1">
        <text>S-ubiquitinyl-[E2 ubiquitin-conjugating enzyme]-L-cysteine + [acceptor protein]-L-lysine = [E2 ubiquitin-conjugating enzyme]-L-cysteine + N(6)-ubiquitinyl-[acceptor protein]-L-lysine.</text>
        <dbReference type="EC" id="2.3.2.27"/>
    </reaction>
</comment>
<evidence type="ECO:0000256" key="11">
    <source>
        <dbReference type="SAM" id="SignalP"/>
    </source>
</evidence>
<dbReference type="Gramene" id="TraesRN7B0100779900.1">
    <property type="protein sequence ID" value="TraesRN7B0100779900.1"/>
    <property type="gene ID" value="TraesRN7B0100779900"/>
</dbReference>
<keyword evidence="5" id="KW-0808">Transferase</keyword>
<keyword evidence="15" id="KW-1185">Reference proteome</keyword>
<sequence length="905" mass="99193">MAPPPPKNPILSTYHLRFLLLASAATFSAAFSSHSYSSASPSLAPAVSSHSYSSACPSLPPAADRHTDADDALSLTRSFQIENGHFSAATDSLFSVDGHLHGSYRSFSLYPRHVLRTTDPTLVHLIAVIILIGPRSGDYAVVEAAESVSFDLDGYYSFASLQLCMAGAGAERAANGRPKYYEAVALSLRIPSPFSLTDPFVTGSLDGSSDFEPIQLLAYADGHGHDYKYRERSPCDPPVQLARGSLRALGGSYACAYLKERLVTSYRLLDHEGGSPAKLPWMHVSQMQCNEDGALRAYMVVSNDTGSVRREHRQFYHLLADEEALVADGHWDPAQDMFCLRACWVAPSTLAVRECGIGMSFWFPATWTVHERSVVAGVLWNSTQGRTSSLDAGAISGVMSAFSMDDHRRNISDVQYKYNDTMLEVAKKHYLKISKEEKIKGSFPVPGKHTTYHDLSLRFWMFGANINAVTVRGDAYPVTIGSVMTGEEMLMTTQVDTKHLHDPLNVSYDIHYYAPLGNSYSYSSQKEERRISAEGVYDPKKGVLCMVGCEQRDGSMDCQMLITVQFTSLEDRAGGLGGGGGAISSLRDRSDRLFFERKNITLYGMYAEQVPEAISRMDLESIMVVASVTLSCVFTALQILHVKKNPEAAAATSITMLTILTLGHLTPLVLNFEVIFPSRRSQYDLYSTDGSLELNQVMMKVPTLIAFVLQLRLLQLVVAGHLSSANQSEPATSVSEKTVLQICLPLYLLGGVLATVVHMINVRSEEKSLVVRIGGEAATLWDELLSYAGLVLDGFLLPQVILNASLSSSRVRAISPWFYMGGTMIRVVPHVYDVVRMQIYAPSMRPSDIYASPGGDLFGVAWDVLIFCGAALLASLLFLQQRLGSSTLSLPWQRRSGGCEMVSHI</sequence>
<dbReference type="EC" id="2.3.2.27" evidence="4"/>
<dbReference type="Gramene" id="TraesJAG7B03G04164700.1">
    <property type="protein sequence ID" value="TraesJAG7B03G04164700.1.CDS1"/>
    <property type="gene ID" value="TraesJAG7B03G04164700"/>
</dbReference>
<dbReference type="Gramene" id="TraesCS7B02G284900.1">
    <property type="protein sequence ID" value="TraesCS7B02G284900.1.cds1"/>
    <property type="gene ID" value="TraesCS7B02G284900"/>
</dbReference>
<comment type="subcellular location">
    <subcellularLocation>
        <location evidence="2">Endomembrane system</location>
        <topology evidence="2">Multi-pass membrane protein</topology>
    </subcellularLocation>
</comment>
<keyword evidence="9 10" id="KW-0472">Membrane</keyword>
<dbReference type="GO" id="GO:0061630">
    <property type="term" value="F:ubiquitin protein ligase activity"/>
    <property type="evidence" value="ECO:0007669"/>
    <property type="project" value="UniProtKB-EC"/>
</dbReference>
<dbReference type="RefSeq" id="XP_044436482.1">
    <property type="nucleotide sequence ID" value="XM_044580547.1"/>
</dbReference>
<dbReference type="GeneID" id="123162783"/>
<evidence type="ECO:0000256" key="5">
    <source>
        <dbReference type="ARBA" id="ARBA00022679"/>
    </source>
</evidence>
<protein>
    <recommendedName>
        <fullName evidence="4">RING-type E3 ubiquitin transferase</fullName>
        <ecNumber evidence="4">2.3.2.27</ecNumber>
    </recommendedName>
</protein>
<evidence type="ECO:0000259" key="13">
    <source>
        <dbReference type="Pfam" id="PF25333"/>
    </source>
</evidence>
<feature type="domain" description="SWEET-like" evidence="12">
    <location>
        <begin position="610"/>
        <end position="887"/>
    </location>
</feature>
<organism evidence="14">
    <name type="scientific">Triticum aestivum</name>
    <name type="common">Wheat</name>
    <dbReference type="NCBI Taxonomy" id="4565"/>
    <lineage>
        <taxon>Eukaryota</taxon>
        <taxon>Viridiplantae</taxon>
        <taxon>Streptophyta</taxon>
        <taxon>Embryophyta</taxon>
        <taxon>Tracheophyta</taxon>
        <taxon>Spermatophyta</taxon>
        <taxon>Magnoliopsida</taxon>
        <taxon>Liliopsida</taxon>
        <taxon>Poales</taxon>
        <taxon>Poaceae</taxon>
        <taxon>BOP clade</taxon>
        <taxon>Pooideae</taxon>
        <taxon>Triticodae</taxon>
        <taxon>Triticeae</taxon>
        <taxon>Triticinae</taxon>
        <taxon>Triticum</taxon>
    </lineage>
</organism>
<evidence type="ECO:0000313" key="14">
    <source>
        <dbReference type="EnsemblPlants" id="TraesCS7B02G284900.1.cds1"/>
    </source>
</evidence>
<feature type="transmembrane region" description="Helical" evidence="10">
    <location>
        <begin position="739"/>
        <end position="760"/>
    </location>
</feature>
<dbReference type="AlphaFoldDB" id="A0A3B6SJ21"/>
<dbReference type="Gramene" id="TraesCAD_scaffold_001405_01G000300.1">
    <property type="protein sequence ID" value="TraesCAD_scaffold_001405_01G000300.1"/>
    <property type="gene ID" value="TraesCAD_scaffold_001405_01G000300"/>
</dbReference>
<dbReference type="Gramene" id="TraesARI7B03G04109310.1">
    <property type="protein sequence ID" value="TraesARI7B03G04109310.1.CDS1"/>
    <property type="gene ID" value="TraesARI7B03G04109310"/>
</dbReference>
<dbReference type="Gramene" id="TraesROB_scaffold_012694_01G000300.1">
    <property type="protein sequence ID" value="TraesROB_scaffold_012694_01G000300.1"/>
    <property type="gene ID" value="TraesROB_scaffold_012694_01G000300"/>
</dbReference>
<dbReference type="Gramene" id="TraesSTA7B03G04178380.1">
    <property type="protein sequence ID" value="TraesSTA7B03G04178380.1.CDS1"/>
    <property type="gene ID" value="TraesSTA7B03G04178380"/>
</dbReference>
<dbReference type="Pfam" id="PF11145">
    <property type="entry name" value="DUF2921"/>
    <property type="match status" value="1"/>
</dbReference>
<comment type="pathway">
    <text evidence="3">Protein modification; protein ubiquitination.</text>
</comment>
<feature type="transmembrane region" description="Helical" evidence="10">
    <location>
        <begin position="859"/>
        <end position="879"/>
    </location>
</feature>
<dbReference type="Gramene" id="TraesJUL7B03G04221530.1">
    <property type="protein sequence ID" value="TraesJUL7B03G04221530.1.CDS1"/>
    <property type="gene ID" value="TraesJUL7B03G04221530"/>
</dbReference>
<evidence type="ECO:0000256" key="6">
    <source>
        <dbReference type="ARBA" id="ARBA00022692"/>
    </source>
</evidence>
<dbReference type="Pfam" id="PF25333">
    <property type="entry name" value="DUF2921_N"/>
    <property type="match status" value="3"/>
</dbReference>
<evidence type="ECO:0000256" key="7">
    <source>
        <dbReference type="ARBA" id="ARBA00022786"/>
    </source>
</evidence>
<keyword evidence="11" id="KW-0732">Signal</keyword>
<keyword evidence="7" id="KW-0833">Ubl conjugation pathway</keyword>
<dbReference type="EnsemblPlants" id="TraesCS7B02G284900.1">
    <property type="protein sequence ID" value="TraesCS7B02G284900.1.cds1"/>
    <property type="gene ID" value="TraesCS7B02G284900"/>
</dbReference>